<proteinExistence type="inferred from homology"/>
<keyword evidence="10" id="KW-1185">Reference proteome</keyword>
<protein>
    <submittedName>
        <fullName evidence="8">Uncharacterized protein</fullName>
    </submittedName>
</protein>
<keyword evidence="3 6" id="KW-0812">Transmembrane</keyword>
<accession>A0AA41RSR1</accession>
<feature type="signal peptide" evidence="7">
    <location>
        <begin position="1"/>
        <end position="19"/>
    </location>
</feature>
<dbReference type="EMBL" id="JAJJMA010027339">
    <property type="protein sequence ID" value="MCL7023862.1"/>
    <property type="molecule type" value="Genomic_DNA"/>
</dbReference>
<evidence type="ECO:0000313" key="10">
    <source>
        <dbReference type="Proteomes" id="UP001177140"/>
    </source>
</evidence>
<evidence type="ECO:0000313" key="9">
    <source>
        <dbReference type="EMBL" id="MCL7041460.1"/>
    </source>
</evidence>
<reference evidence="8" key="1">
    <citation type="submission" date="2022-03" db="EMBL/GenBank/DDBJ databases">
        <title>A functionally conserved STORR gene fusion in Papaver species that diverged 16.8 million years ago.</title>
        <authorList>
            <person name="Catania T."/>
        </authorList>
    </citation>
    <scope>NUCLEOTIDE SEQUENCE</scope>
    <source>
        <strain evidence="8">S-191538</strain>
    </source>
</reference>
<dbReference type="PANTHER" id="PTHR10383">
    <property type="entry name" value="SERINE INCORPORATOR"/>
    <property type="match status" value="1"/>
</dbReference>
<feature type="transmembrane region" description="Helical" evidence="6">
    <location>
        <begin position="139"/>
        <end position="159"/>
    </location>
</feature>
<feature type="transmembrane region" description="Helical" evidence="6">
    <location>
        <begin position="323"/>
        <end position="343"/>
    </location>
</feature>
<feature type="transmembrane region" description="Helical" evidence="6">
    <location>
        <begin position="205"/>
        <end position="224"/>
    </location>
</feature>
<feature type="chain" id="PRO_5041589170" evidence="7">
    <location>
        <begin position="20"/>
        <end position="422"/>
    </location>
</feature>
<feature type="transmembrane region" description="Helical" evidence="6">
    <location>
        <begin position="269"/>
        <end position="289"/>
    </location>
</feature>
<keyword evidence="4 6" id="KW-1133">Transmembrane helix</keyword>
<feature type="transmembrane region" description="Helical" evidence="6">
    <location>
        <begin position="171"/>
        <end position="193"/>
    </location>
</feature>
<evidence type="ECO:0000256" key="1">
    <source>
        <dbReference type="ARBA" id="ARBA00004141"/>
    </source>
</evidence>
<feature type="transmembrane region" description="Helical" evidence="6">
    <location>
        <begin position="231"/>
        <end position="249"/>
    </location>
</feature>
<dbReference type="Proteomes" id="UP001177140">
    <property type="component" value="Unassembled WGS sequence"/>
</dbReference>
<keyword evidence="7" id="KW-0732">Signal</keyword>
<dbReference type="PANTHER" id="PTHR10383:SF9">
    <property type="entry name" value="SERINE INCORPORATOR, ISOFORM F"/>
    <property type="match status" value="1"/>
</dbReference>
<comment type="similarity">
    <text evidence="2">Belongs to the TDE1 family.</text>
</comment>
<evidence type="ECO:0000256" key="4">
    <source>
        <dbReference type="ARBA" id="ARBA00022989"/>
    </source>
</evidence>
<evidence type="ECO:0000256" key="2">
    <source>
        <dbReference type="ARBA" id="ARBA00006665"/>
    </source>
</evidence>
<feature type="transmembrane region" description="Helical" evidence="6">
    <location>
        <begin position="71"/>
        <end position="91"/>
    </location>
</feature>
<dbReference type="Pfam" id="PF03348">
    <property type="entry name" value="Serinc"/>
    <property type="match status" value="2"/>
</dbReference>
<dbReference type="InterPro" id="IPR005016">
    <property type="entry name" value="TDE1/TMS"/>
</dbReference>
<evidence type="ECO:0000256" key="6">
    <source>
        <dbReference type="SAM" id="Phobius"/>
    </source>
</evidence>
<gene>
    <name evidence="9" type="ORF">MKW94_014978</name>
    <name evidence="8" type="ORF">MKW94_019584</name>
</gene>
<dbReference type="GO" id="GO:0016020">
    <property type="term" value="C:membrane"/>
    <property type="evidence" value="ECO:0007669"/>
    <property type="project" value="UniProtKB-SubCell"/>
</dbReference>
<keyword evidence="5 6" id="KW-0472">Membrane</keyword>
<evidence type="ECO:0000313" key="8">
    <source>
        <dbReference type="EMBL" id="MCL7023862.1"/>
    </source>
</evidence>
<feature type="transmembrane region" description="Helical" evidence="6">
    <location>
        <begin position="112"/>
        <end position="133"/>
    </location>
</feature>
<organism evidence="8 10">
    <name type="scientific">Papaver nudicaule</name>
    <name type="common">Iceland poppy</name>
    <dbReference type="NCBI Taxonomy" id="74823"/>
    <lineage>
        <taxon>Eukaryota</taxon>
        <taxon>Viridiplantae</taxon>
        <taxon>Streptophyta</taxon>
        <taxon>Embryophyta</taxon>
        <taxon>Tracheophyta</taxon>
        <taxon>Spermatophyta</taxon>
        <taxon>Magnoliopsida</taxon>
        <taxon>Ranunculales</taxon>
        <taxon>Papaveraceae</taxon>
        <taxon>Papaveroideae</taxon>
        <taxon>Papaver</taxon>
    </lineage>
</organism>
<evidence type="ECO:0000256" key="3">
    <source>
        <dbReference type="ARBA" id="ARBA00022692"/>
    </source>
</evidence>
<sequence length="422" mass="46867">MSCLFTCCASLSCSRLCSSVAPGVKARLDYCGLFGLSLIASWILKQAGPSLLEWIYTSENTHSNEWLQINAVSRVSLGNFLFFASLALIMIGVKDQNDKRYVVQHRGGTVKVVVWALLMALMFFVPDEIISFYATVSKFGSGLFLLVPVIILLDATNTWTDIWVEQGERKWCIPLLAVFGCYITAFTVSGLMFNWFNPAGHDCDLNAFFIVMTMILAFGFVIITLHANASLLPSSVISVYCSCMLYGALSSEPRDYVCNDPSNSSKGESMSYLILGMGTTVLSVLYSAWRAGSSLKSGDRTPFLNFEWRKDGEPGAVPVSYSYMFFHLIFAFASMHSNMLITGWTGSSPFDSELINVGWTSTWVHICTLWAAAILYVWSLIAPMVYPDRAFYSWFTVSANARPSQLIPHGIDVYGYYFGSPQ</sequence>
<comment type="caution">
    <text evidence="8">The sequence shown here is derived from an EMBL/GenBank/DDBJ whole genome shotgun (WGS) entry which is preliminary data.</text>
</comment>
<evidence type="ECO:0000256" key="7">
    <source>
        <dbReference type="SAM" id="SignalP"/>
    </source>
</evidence>
<name>A0AA41RSR1_PAPNU</name>
<feature type="transmembrane region" description="Helical" evidence="6">
    <location>
        <begin position="363"/>
        <end position="386"/>
    </location>
</feature>
<comment type="subcellular location">
    <subcellularLocation>
        <location evidence="1">Membrane</location>
        <topology evidence="1">Multi-pass membrane protein</topology>
    </subcellularLocation>
</comment>
<evidence type="ECO:0000256" key="5">
    <source>
        <dbReference type="ARBA" id="ARBA00023136"/>
    </source>
</evidence>
<dbReference type="EMBL" id="JAJJMA010223943">
    <property type="protein sequence ID" value="MCL7041460.1"/>
    <property type="molecule type" value="Genomic_DNA"/>
</dbReference>
<dbReference type="AlphaFoldDB" id="A0AA41RSR1"/>